<sequence length="352" mass="36115">MTSVMRAEIGEQPDALRRTIDALLPRTPDLAALGRETRQVLFIARGSSDNAAVYGRYLVESHTGRLATLAAPSIATTYKRRLDLSGVLAVAISQSGKTEEIVETLDWARDCGARTVAVTNGAGSPLAEAAEVALITEAGDEIAVPATKTYTTQLAALSVIGLGLGADVEGGVEGGGDDLRRVPDEVARLIALTEESPALPEIVEELAKVPGAVVSGRGIAFGTALELALKIKEACYLHAMGLSYADLQHGPIAVVDAQTPALLVAADSGPTLAGTVALARRVAGAGARAYGLGGGSDLAAACSASLPGPVLPEWTAPLGLIVPGQILVENLARRLGIDPDVPRGLNKVTQTD</sequence>
<dbReference type="OrthoDB" id="9761808at2"/>
<dbReference type="InterPro" id="IPR035490">
    <property type="entry name" value="GlmS/FrlB_SIS"/>
</dbReference>
<dbReference type="InterPro" id="IPR001347">
    <property type="entry name" value="SIS_dom"/>
</dbReference>
<evidence type="ECO:0000313" key="3">
    <source>
        <dbReference type="EMBL" id="RFS86459.1"/>
    </source>
</evidence>
<dbReference type="EMBL" id="QVNQ01000002">
    <property type="protein sequence ID" value="RFS86459.1"/>
    <property type="molecule type" value="Genomic_DNA"/>
</dbReference>
<dbReference type="Pfam" id="PF01380">
    <property type="entry name" value="SIS"/>
    <property type="match status" value="1"/>
</dbReference>
<evidence type="ECO:0000313" key="4">
    <source>
        <dbReference type="Proteomes" id="UP000262882"/>
    </source>
</evidence>
<dbReference type="AlphaFoldDB" id="A0A372GN03"/>
<dbReference type="PANTHER" id="PTHR10937:SF8">
    <property type="entry name" value="AMINOTRANSFERASE-RELATED"/>
    <property type="match status" value="1"/>
</dbReference>
<dbReference type="PROSITE" id="PS51464">
    <property type="entry name" value="SIS"/>
    <property type="match status" value="2"/>
</dbReference>
<dbReference type="RefSeq" id="WP_117398741.1">
    <property type="nucleotide sequence ID" value="NZ_QVNQ01000002.1"/>
</dbReference>
<dbReference type="CDD" id="cd05009">
    <property type="entry name" value="SIS_GlmS_GlmD_2"/>
    <property type="match status" value="1"/>
</dbReference>
<dbReference type="InterPro" id="IPR046348">
    <property type="entry name" value="SIS_dom_sf"/>
</dbReference>
<feature type="domain" description="SIS" evidence="2">
    <location>
        <begin position="30"/>
        <end position="170"/>
    </location>
</feature>
<accession>A0A372GN03</accession>
<keyword evidence="1" id="KW-0677">Repeat</keyword>
<protein>
    <submittedName>
        <fullName evidence="3">SIS domain-containing protein</fullName>
    </submittedName>
</protein>
<evidence type="ECO:0000259" key="2">
    <source>
        <dbReference type="PROSITE" id="PS51464"/>
    </source>
</evidence>
<dbReference type="GO" id="GO:0097367">
    <property type="term" value="F:carbohydrate derivative binding"/>
    <property type="evidence" value="ECO:0007669"/>
    <property type="project" value="InterPro"/>
</dbReference>
<proteinExistence type="predicted"/>
<dbReference type="Proteomes" id="UP000262882">
    <property type="component" value="Unassembled WGS sequence"/>
</dbReference>
<gene>
    <name evidence="3" type="ORF">D0T12_07700</name>
</gene>
<dbReference type="CDD" id="cd05008">
    <property type="entry name" value="SIS_GlmS_GlmD_1"/>
    <property type="match status" value="1"/>
</dbReference>
<dbReference type="GO" id="GO:1901135">
    <property type="term" value="P:carbohydrate derivative metabolic process"/>
    <property type="evidence" value="ECO:0007669"/>
    <property type="project" value="InterPro"/>
</dbReference>
<dbReference type="PANTHER" id="PTHR10937">
    <property type="entry name" value="GLUCOSAMINE--FRUCTOSE-6-PHOSPHATE AMINOTRANSFERASE, ISOMERIZING"/>
    <property type="match status" value="1"/>
</dbReference>
<feature type="domain" description="SIS" evidence="2">
    <location>
        <begin position="202"/>
        <end position="342"/>
    </location>
</feature>
<reference evidence="3 4" key="1">
    <citation type="submission" date="2018-08" db="EMBL/GenBank/DDBJ databases">
        <title>Actinomadura spongicola sp. nov., isolated from marine sponge Leucetta chagosensis.</title>
        <authorList>
            <person name="Li L."/>
            <person name="Lin H.W."/>
        </authorList>
    </citation>
    <scope>NUCLEOTIDE SEQUENCE [LARGE SCALE GENOMIC DNA]</scope>
    <source>
        <strain evidence="3 4">LHW52907</strain>
    </source>
</reference>
<keyword evidence="4" id="KW-1185">Reference proteome</keyword>
<evidence type="ECO:0000256" key="1">
    <source>
        <dbReference type="ARBA" id="ARBA00022737"/>
    </source>
</evidence>
<dbReference type="SUPFAM" id="SSF53697">
    <property type="entry name" value="SIS domain"/>
    <property type="match status" value="1"/>
</dbReference>
<name>A0A372GN03_9ACTN</name>
<dbReference type="InterPro" id="IPR035466">
    <property type="entry name" value="GlmS/AgaS_SIS"/>
</dbReference>
<dbReference type="Gene3D" id="3.40.50.10490">
    <property type="entry name" value="Glucose-6-phosphate isomerase like protein, domain 1"/>
    <property type="match status" value="2"/>
</dbReference>
<comment type="caution">
    <text evidence="3">The sequence shown here is derived from an EMBL/GenBank/DDBJ whole genome shotgun (WGS) entry which is preliminary data.</text>
</comment>
<organism evidence="3 4">
    <name type="scientific">Actinomadura spongiicola</name>
    <dbReference type="NCBI Taxonomy" id="2303421"/>
    <lineage>
        <taxon>Bacteria</taxon>
        <taxon>Bacillati</taxon>
        <taxon>Actinomycetota</taxon>
        <taxon>Actinomycetes</taxon>
        <taxon>Streptosporangiales</taxon>
        <taxon>Thermomonosporaceae</taxon>
        <taxon>Actinomadura</taxon>
    </lineage>
</organism>